<sequence>MKSSVFKQVVPVDWEFPEEAAVLCLSFAGPSGQGADHTGWLEQLTPDVSPPRRRMALEAVQRFFKKGYGAALTRWVLEDRAPRWSWRRRQHVLQVLTDWAVACGAPPEQLRVLFHLEQLGQRRRREAGRYGDRPPR</sequence>
<proteinExistence type="predicted"/>
<dbReference type="HOGENOM" id="CLU_1873829_0_0_10"/>
<dbReference type="KEGG" id="rmr:Rmar_1882"/>
<keyword evidence="2" id="KW-1185">Reference proteome</keyword>
<evidence type="ECO:0000313" key="1">
    <source>
        <dbReference type="EMBL" id="ACY48765.1"/>
    </source>
</evidence>
<gene>
    <name evidence="1" type="ordered locus">Rmar_1882</name>
</gene>
<organism evidence="1 2">
    <name type="scientific">Rhodothermus marinus (strain ATCC 43812 / DSM 4252 / R-10)</name>
    <name type="common">Rhodothermus obamensis</name>
    <dbReference type="NCBI Taxonomy" id="518766"/>
    <lineage>
        <taxon>Bacteria</taxon>
        <taxon>Pseudomonadati</taxon>
        <taxon>Rhodothermota</taxon>
        <taxon>Rhodothermia</taxon>
        <taxon>Rhodothermales</taxon>
        <taxon>Rhodothermaceae</taxon>
        <taxon>Rhodothermus</taxon>
    </lineage>
</organism>
<protein>
    <submittedName>
        <fullName evidence="1">Uncharacterized protein</fullName>
    </submittedName>
</protein>
<reference evidence="1 2" key="1">
    <citation type="journal article" date="2009" name="Stand. Genomic Sci.">
        <title>Complete genome sequence of Rhodothermus marinus type strain (R-10).</title>
        <authorList>
            <person name="Nolan M."/>
            <person name="Tindall B.J."/>
            <person name="Pomrenke H."/>
            <person name="Lapidus A."/>
            <person name="Copeland A."/>
            <person name="Glavina Del Rio T."/>
            <person name="Lucas S."/>
            <person name="Chen F."/>
            <person name="Tice H."/>
            <person name="Cheng J.F."/>
            <person name="Saunders E."/>
            <person name="Han C."/>
            <person name="Bruce D."/>
            <person name="Goodwin L."/>
            <person name="Chain P."/>
            <person name="Pitluck S."/>
            <person name="Ovchinikova G."/>
            <person name="Pati A."/>
            <person name="Ivanova N."/>
            <person name="Mavromatis K."/>
            <person name="Chen A."/>
            <person name="Palaniappan K."/>
            <person name="Land M."/>
            <person name="Hauser L."/>
            <person name="Chang Y.J."/>
            <person name="Jeffries C.D."/>
            <person name="Brettin T."/>
            <person name="Goker M."/>
            <person name="Bristow J."/>
            <person name="Eisen J.A."/>
            <person name="Markowitz V."/>
            <person name="Hugenholtz P."/>
            <person name="Kyrpides N.C."/>
            <person name="Klenk H.P."/>
            <person name="Detter J.C."/>
        </authorList>
    </citation>
    <scope>NUCLEOTIDE SEQUENCE [LARGE SCALE GENOMIC DNA]</scope>
    <source>
        <strain evidence="2">ATCC 43812 / DSM 4252 / R-10</strain>
    </source>
</reference>
<dbReference type="EMBL" id="CP001807">
    <property type="protein sequence ID" value="ACY48765.1"/>
    <property type="molecule type" value="Genomic_DNA"/>
</dbReference>
<dbReference type="OrthoDB" id="9949465at2"/>
<dbReference type="Proteomes" id="UP000002221">
    <property type="component" value="Chromosome"/>
</dbReference>
<dbReference type="AlphaFoldDB" id="D0MJV7"/>
<name>D0MJV7_RHOM4</name>
<evidence type="ECO:0000313" key="2">
    <source>
        <dbReference type="Proteomes" id="UP000002221"/>
    </source>
</evidence>
<accession>D0MJV7</accession>
<dbReference type="RefSeq" id="WP_012844376.1">
    <property type="nucleotide sequence ID" value="NC_013501.1"/>
</dbReference>